<sequence>MIPAGPDPHHYSSKSGYNMAGRLHPADFDLQRLLTVAFYRSPGSAGTAGPSAGNLGRDRPLHLAGFEGVDRGPGGLVGSLWQDRFSEKTHRLRTDFMRDV</sequence>
<gene>
    <name evidence="1" type="ordered locus">CENSYa_1635</name>
</gene>
<organism evidence="1 2">
    <name type="scientific">Cenarchaeum symbiosum (strain A)</name>
    <dbReference type="NCBI Taxonomy" id="414004"/>
    <lineage>
        <taxon>Archaea</taxon>
        <taxon>Nitrososphaerota</taxon>
        <taxon>Candidatus Cenarchaeales</taxon>
        <taxon>Candidatus Cenarchaeaceae</taxon>
        <taxon>Candidatus Cenarchaeum</taxon>
    </lineage>
</organism>
<proteinExistence type="predicted"/>
<name>A0RY36_CENSY</name>
<protein>
    <submittedName>
        <fullName evidence="1">Uncharacterized protein</fullName>
    </submittedName>
</protein>
<dbReference type="STRING" id="414004.CENSYa_1635"/>
<evidence type="ECO:0000313" key="1">
    <source>
        <dbReference type="EMBL" id="ABK78253.1"/>
    </source>
</evidence>
<dbReference type="KEGG" id="csy:CENSYa_1635"/>
<keyword evidence="2" id="KW-1185">Reference proteome</keyword>
<dbReference type="EMBL" id="DP000238">
    <property type="protein sequence ID" value="ABK78253.1"/>
    <property type="molecule type" value="Genomic_DNA"/>
</dbReference>
<accession>A0RY36</accession>
<evidence type="ECO:0000313" key="2">
    <source>
        <dbReference type="Proteomes" id="UP000000758"/>
    </source>
</evidence>
<dbReference type="HOGENOM" id="CLU_2299221_0_0_2"/>
<dbReference type="EnsemblBacteria" id="ABK78253">
    <property type="protein sequence ID" value="ABK78253"/>
    <property type="gene ID" value="CENSYa_1635"/>
</dbReference>
<dbReference type="Proteomes" id="UP000000758">
    <property type="component" value="Chromosome"/>
</dbReference>
<dbReference type="AlphaFoldDB" id="A0RY36"/>
<reference evidence="1 2" key="1">
    <citation type="journal article" date="2006" name="Proc. Natl. Acad. Sci. U.S.A.">
        <title>Genomic analysis of the uncultivated marine crenarchaeote Cenarchaeum symbiosum.</title>
        <authorList>
            <person name="Hallam S.J."/>
            <person name="Konstantinidis K.T."/>
            <person name="Putnam N."/>
            <person name="Schleper C."/>
            <person name="Watanabe Y."/>
            <person name="Sugahara J."/>
            <person name="Preston C."/>
            <person name="de la Torre J."/>
            <person name="Richardson P.M."/>
            <person name="DeLong E.F."/>
        </authorList>
    </citation>
    <scope>NUCLEOTIDE SEQUENCE [LARGE SCALE GENOMIC DNA]</scope>
    <source>
        <strain evidence="2">A</strain>
    </source>
</reference>